<keyword evidence="2" id="KW-0805">Transcription regulation</keyword>
<dbReference type="InParanoid" id="A0A0D2WVG6"/>
<evidence type="ECO:0000256" key="3">
    <source>
        <dbReference type="ARBA" id="ARBA00023125"/>
    </source>
</evidence>
<evidence type="ECO:0000313" key="8">
    <source>
        <dbReference type="Proteomes" id="UP000008743"/>
    </source>
</evidence>
<dbReference type="AlphaFoldDB" id="A0A0D2WVG6"/>
<dbReference type="PROSITE" id="PS50888">
    <property type="entry name" value="BHLH"/>
    <property type="match status" value="1"/>
</dbReference>
<dbReference type="SMART" id="SM00353">
    <property type="entry name" value="HLH"/>
    <property type="match status" value="1"/>
</dbReference>
<name>A0A0D2WVG6_CAPO3</name>
<dbReference type="GO" id="GO:0046983">
    <property type="term" value="F:protein dimerization activity"/>
    <property type="evidence" value="ECO:0007669"/>
    <property type="project" value="InterPro"/>
</dbReference>
<dbReference type="Proteomes" id="UP000008743">
    <property type="component" value="Unassembled WGS sequence"/>
</dbReference>
<dbReference type="GO" id="GO:0005634">
    <property type="term" value="C:nucleus"/>
    <property type="evidence" value="ECO:0007669"/>
    <property type="project" value="UniProtKB-SubCell"/>
</dbReference>
<dbReference type="InterPro" id="IPR011598">
    <property type="entry name" value="bHLH_dom"/>
</dbReference>
<dbReference type="Pfam" id="PF00010">
    <property type="entry name" value="HLH"/>
    <property type="match status" value="1"/>
</dbReference>
<organism evidence="7 8">
    <name type="scientific">Capsaspora owczarzaki (strain ATCC 30864)</name>
    <dbReference type="NCBI Taxonomy" id="595528"/>
    <lineage>
        <taxon>Eukaryota</taxon>
        <taxon>Filasterea</taxon>
        <taxon>Capsaspora</taxon>
    </lineage>
</organism>
<dbReference type="GO" id="GO:0000981">
    <property type="term" value="F:DNA-binding transcription factor activity, RNA polymerase II-specific"/>
    <property type="evidence" value="ECO:0007669"/>
    <property type="project" value="TreeGrafter"/>
</dbReference>
<keyword evidence="4" id="KW-0804">Transcription</keyword>
<dbReference type="Gene3D" id="4.10.280.10">
    <property type="entry name" value="Helix-loop-helix DNA-binding domain"/>
    <property type="match status" value="1"/>
</dbReference>
<evidence type="ECO:0000256" key="4">
    <source>
        <dbReference type="ARBA" id="ARBA00023163"/>
    </source>
</evidence>
<dbReference type="eggNOG" id="KOG1319">
    <property type="taxonomic scope" value="Eukaryota"/>
</dbReference>
<proteinExistence type="predicted"/>
<dbReference type="OrthoDB" id="5778525at2759"/>
<evidence type="ECO:0000313" key="7">
    <source>
        <dbReference type="EMBL" id="KJE96168.1"/>
    </source>
</evidence>
<dbReference type="InterPro" id="IPR052207">
    <property type="entry name" value="Max-like/E-box_TFs"/>
</dbReference>
<dbReference type="RefSeq" id="XP_004345278.1">
    <property type="nucleotide sequence ID" value="XM_004345228.2"/>
</dbReference>
<dbReference type="SUPFAM" id="SSF47459">
    <property type="entry name" value="HLH, helix-loop-helix DNA-binding domain"/>
    <property type="match status" value="1"/>
</dbReference>
<protein>
    <submittedName>
        <fullName evidence="7">Max-like protein X</fullName>
    </submittedName>
</protein>
<keyword evidence="5" id="KW-0539">Nucleus</keyword>
<evidence type="ECO:0000256" key="1">
    <source>
        <dbReference type="ARBA" id="ARBA00004123"/>
    </source>
</evidence>
<evidence type="ECO:0000256" key="2">
    <source>
        <dbReference type="ARBA" id="ARBA00023015"/>
    </source>
</evidence>
<dbReference type="PANTHER" id="PTHR15741">
    <property type="entry name" value="BASIC HELIX-LOOP-HELIX ZIP TRANSCRIPTION FACTOR"/>
    <property type="match status" value="1"/>
</dbReference>
<dbReference type="GO" id="GO:0000978">
    <property type="term" value="F:RNA polymerase II cis-regulatory region sequence-specific DNA binding"/>
    <property type="evidence" value="ECO:0007669"/>
    <property type="project" value="TreeGrafter"/>
</dbReference>
<gene>
    <name evidence="7" type="ORF">CAOG_006529</name>
</gene>
<comment type="subcellular location">
    <subcellularLocation>
        <location evidence="1">Nucleus</location>
    </subcellularLocation>
</comment>
<accession>A0A0D2WVG6</accession>
<sequence length="597" mass="62300">MMDNSEAALLHADLQSVMGGLTFDVPSSSMPSNTSAAAFPMFPGGMAAPGLPMAGFGGMPPSVGFGRFGAMPFAGQPNNDAMFSMMMMSMMEDGTGGIAPSTSATSHLAQHPLLGAPSQPQAVHSAHALAAARAAAAAAAGLTSIDQFEPSAFNFMNLGTTTTLPTANEYSGHDNAGGNTTTSKTAAAAAAKSKSTSTRTTDDLTAKYNFAFDPFSKMDGAVGLYAAQASPVGSYNSSVASSSGMHHRPNSIKMEDVCAASPPVGQSLDEIMSTIQSLNDDPITNMSTAGSSIRGEHSGMLDDCLSEPLSPTGDFPDDDLAATRRNAHIQAEQKRRNNIKAGFDELQVMIPACQKSPASRQSKATVLHKAVDYIHHLVKEKVAFVDEINRLRKEVAALKLIIKKYQQLGFISETDMKALMGSGSSAVASAGTVAVGSSSGAVAPSAAGVAAASSSAGVGSSYADQVKFFIFCNVVDLLWESFSAKVSLDSPEEFASSIMAWFDEFARPDSLRESFLSSLRNMGTRFLTEESMQKVRRWSGGLSACTERITCGLEHSNLPMAQKLGETISGIASLFSYGGTKAVTSAPVVTDSPRSQS</sequence>
<dbReference type="PhylomeDB" id="A0A0D2WVG6"/>
<evidence type="ECO:0000256" key="5">
    <source>
        <dbReference type="ARBA" id="ARBA00023242"/>
    </source>
</evidence>
<keyword evidence="3" id="KW-0238">DNA-binding</keyword>
<keyword evidence="8" id="KW-1185">Reference proteome</keyword>
<reference evidence="8" key="1">
    <citation type="submission" date="2011-02" db="EMBL/GenBank/DDBJ databases">
        <title>The Genome Sequence of Capsaspora owczarzaki ATCC 30864.</title>
        <authorList>
            <person name="Russ C."/>
            <person name="Cuomo C."/>
            <person name="Burger G."/>
            <person name="Gray M.W."/>
            <person name="Holland P.W.H."/>
            <person name="King N."/>
            <person name="Lang F.B.F."/>
            <person name="Roger A.J."/>
            <person name="Ruiz-Trillo I."/>
            <person name="Young S.K."/>
            <person name="Zeng Q."/>
            <person name="Gargeya S."/>
            <person name="Alvarado L."/>
            <person name="Berlin A."/>
            <person name="Chapman S.B."/>
            <person name="Chen Z."/>
            <person name="Freedman E."/>
            <person name="Gellesch M."/>
            <person name="Goldberg J."/>
            <person name="Griggs A."/>
            <person name="Gujja S."/>
            <person name="Heilman E."/>
            <person name="Heiman D."/>
            <person name="Howarth C."/>
            <person name="Mehta T."/>
            <person name="Neiman D."/>
            <person name="Pearson M."/>
            <person name="Roberts A."/>
            <person name="Saif S."/>
            <person name="Shea T."/>
            <person name="Shenoy N."/>
            <person name="Sisk P."/>
            <person name="Stolte C."/>
            <person name="Sykes S."/>
            <person name="White J."/>
            <person name="Yandava C."/>
            <person name="Haas B."/>
            <person name="Nusbaum C."/>
            <person name="Birren B."/>
        </authorList>
    </citation>
    <scope>NUCLEOTIDE SEQUENCE</scope>
    <source>
        <strain evidence="8">ATCC 30864</strain>
    </source>
</reference>
<dbReference type="InterPro" id="IPR036638">
    <property type="entry name" value="HLH_DNA-bd_sf"/>
</dbReference>
<dbReference type="EMBL" id="KE346370">
    <property type="protein sequence ID" value="KJE96168.1"/>
    <property type="molecule type" value="Genomic_DNA"/>
</dbReference>
<evidence type="ECO:0000259" key="6">
    <source>
        <dbReference type="PROSITE" id="PS50888"/>
    </source>
</evidence>
<dbReference type="STRING" id="595528.A0A0D2WVG6"/>
<dbReference type="PANTHER" id="PTHR15741:SF25">
    <property type="entry name" value="MAX-LIKE PROTEIN X"/>
    <property type="match status" value="1"/>
</dbReference>
<feature type="domain" description="BHLH" evidence="6">
    <location>
        <begin position="323"/>
        <end position="377"/>
    </location>
</feature>